<accession>A0A644VT54</accession>
<evidence type="ECO:0000313" key="1">
    <source>
        <dbReference type="EMBL" id="MPL94390.1"/>
    </source>
</evidence>
<protein>
    <submittedName>
        <fullName evidence="1">Uncharacterized protein</fullName>
    </submittedName>
</protein>
<reference evidence="1" key="1">
    <citation type="submission" date="2019-08" db="EMBL/GenBank/DDBJ databases">
        <authorList>
            <person name="Kucharzyk K."/>
            <person name="Murdoch R.W."/>
            <person name="Higgins S."/>
            <person name="Loffler F."/>
        </authorList>
    </citation>
    <scope>NUCLEOTIDE SEQUENCE</scope>
</reference>
<comment type="caution">
    <text evidence="1">The sequence shown here is derived from an EMBL/GenBank/DDBJ whole genome shotgun (WGS) entry which is preliminary data.</text>
</comment>
<organism evidence="1">
    <name type="scientific">bioreactor metagenome</name>
    <dbReference type="NCBI Taxonomy" id="1076179"/>
    <lineage>
        <taxon>unclassified sequences</taxon>
        <taxon>metagenomes</taxon>
        <taxon>ecological metagenomes</taxon>
    </lineage>
</organism>
<sequence length="123" mass="13271">MGFGDEYVIMVISGHHVGAYARIRQGGCHRGAEAYGIEAGENPEGDPPIGGFVDQAEAVGALLLQDEGDAFILLYDSPGIEGRQIRAPGQDGNSAEHEAALRGRRVKVLEERFQVLFLSHVRL</sequence>
<name>A0A644VT54_9ZZZZ</name>
<dbReference type="AlphaFoldDB" id="A0A644VT54"/>
<proteinExistence type="predicted"/>
<gene>
    <name evidence="1" type="ORF">SDC9_40543</name>
</gene>
<dbReference type="EMBL" id="VSSQ01000426">
    <property type="protein sequence ID" value="MPL94390.1"/>
    <property type="molecule type" value="Genomic_DNA"/>
</dbReference>